<dbReference type="PROSITE" id="PS00675">
    <property type="entry name" value="SIGMA54_INTERACT_1"/>
    <property type="match status" value="1"/>
</dbReference>
<sequence>MENIRTDRGRRARFIETDASSLFPRKQPGNGKNWQEAQEFSLRILNTLNQRFTGPATLREILGEIREFTGLEAVGIRLRSGEDYPYYATIGFPDDFIAAENSLCSRDSNGELVRDFSGNAALKCMCGHIIRGRFDPSQPFFSDGGSFWTNRASQSVTPDSKIERKDGAKNLCVWKGFESVLLVPLKSGNETVGLLQLSDSMVDRFTLEMVQLFELIATGIGMALSRNAAQEALVQAKDRFAAEVAERTRELIESNRQLKQEIAERQAAEERLILAQDGLERRIEHRTAELMASNETLVLEINEHKLTTEALRESEERFRTIYEESPIGIELFDSDGQLIGANRACLEIFGVTDVSDVLGFNLFDDRNVPDGQKAKLSNGETVRYEICFDFAEAVRKGLYKTYKSEGRIFLDVLISPLGIHEHKLKGYLVQVQDVTEQKRAEEALRMSEARFREIYENAPVMIHSINPEGTILNVNRKWLEELGYSREEAIGRPVDFIMTPESAWHAFQEVLPEFWNQGKISDVSYQYVTKQQNVMDILLDSRVIHDPVWGDISLSVIRDVTDHKRAEEELLRSEQRFRAVFESARDCIYVKDQSLRYTHANPAMEKLMGIRADRFLGMRDEDLYGEEGGKHLREVDLRVLQGQSIEEEHSRPIHGVQFVFHDIKVPLLNSEGEIIGICGVSRNVTERKKIQPEARTIAQEYPSVSMQAALSKAHYAAATDSIVLLLGESGSGKDYLARVIHANSKRSNGPFFGINCAAIPPELAESELFGHEAGAFTGARGRKRGLLELAEGGTLLLNEIGELPLYLQSKLLTFLDSKSLLRVGGEKQIQVNARLIAATHRNLEKEVDAGRFLKPLFYRLNVFAIEVPPLRERSEDIPILMEEIMSQLASEMQLTEVPPVDSSALVALCNYHWPGNVREFRNVLERALILSDMSRLKLGLPNGDYNSQGWTYNVKFPEGRTLEEITDEITESLCFEALRRSRGNKKLAAQLLGISRFSLYRHLRDSEPSAKL</sequence>
<dbReference type="SUPFAM" id="SSF46689">
    <property type="entry name" value="Homeodomain-like"/>
    <property type="match status" value="1"/>
</dbReference>
<dbReference type="PANTHER" id="PTHR32071">
    <property type="entry name" value="TRANSCRIPTIONAL REGULATORY PROTEIN"/>
    <property type="match status" value="1"/>
</dbReference>
<dbReference type="InterPro" id="IPR013767">
    <property type="entry name" value="PAS_fold"/>
</dbReference>
<dbReference type="SUPFAM" id="SSF52540">
    <property type="entry name" value="P-loop containing nucleoside triphosphate hydrolases"/>
    <property type="match status" value="1"/>
</dbReference>
<dbReference type="CDD" id="cd00130">
    <property type="entry name" value="PAS"/>
    <property type="match status" value="1"/>
</dbReference>
<dbReference type="Pfam" id="PF00158">
    <property type="entry name" value="Sigma54_activat"/>
    <property type="match status" value="1"/>
</dbReference>
<evidence type="ECO:0000256" key="2">
    <source>
        <dbReference type="ARBA" id="ARBA00022840"/>
    </source>
</evidence>
<dbReference type="Pfam" id="PF13426">
    <property type="entry name" value="PAS_9"/>
    <property type="match status" value="1"/>
</dbReference>
<dbReference type="SMART" id="SM00065">
    <property type="entry name" value="GAF"/>
    <property type="match status" value="1"/>
</dbReference>
<dbReference type="Pfam" id="PF00989">
    <property type="entry name" value="PAS"/>
    <property type="match status" value="1"/>
</dbReference>
<keyword evidence="5" id="KW-0804">Transcription</keyword>
<dbReference type="Pfam" id="PF08448">
    <property type="entry name" value="PAS_4"/>
    <property type="match status" value="1"/>
</dbReference>
<reference evidence="10" key="1">
    <citation type="submission" date="2020-07" db="EMBL/GenBank/DDBJ databases">
        <title>Huge and variable diversity of episymbiotic CPR bacteria and DPANN archaea in groundwater ecosystems.</title>
        <authorList>
            <person name="He C.Y."/>
            <person name="Keren R."/>
            <person name="Whittaker M."/>
            <person name="Farag I.F."/>
            <person name="Doudna J."/>
            <person name="Cate J.H.D."/>
            <person name="Banfield J.F."/>
        </authorList>
    </citation>
    <scope>NUCLEOTIDE SEQUENCE</scope>
    <source>
        <strain evidence="10">NC_groundwater_1664_Pr3_B-0.1um_52_9</strain>
    </source>
</reference>
<name>A0A9D6Z494_9BACT</name>
<dbReference type="Pfam" id="PF02954">
    <property type="entry name" value="HTH_8"/>
    <property type="match status" value="1"/>
</dbReference>
<keyword evidence="2" id="KW-0067">ATP-binding</keyword>
<feature type="domain" description="PAC" evidence="9">
    <location>
        <begin position="395"/>
        <end position="446"/>
    </location>
</feature>
<evidence type="ECO:0000256" key="3">
    <source>
        <dbReference type="ARBA" id="ARBA00023015"/>
    </source>
</evidence>
<dbReference type="Pfam" id="PF25601">
    <property type="entry name" value="AAA_lid_14"/>
    <property type="match status" value="1"/>
</dbReference>
<evidence type="ECO:0000259" key="9">
    <source>
        <dbReference type="PROSITE" id="PS50113"/>
    </source>
</evidence>
<dbReference type="PROSITE" id="PS50112">
    <property type="entry name" value="PAS"/>
    <property type="match status" value="3"/>
</dbReference>
<dbReference type="Gene3D" id="1.10.8.60">
    <property type="match status" value="1"/>
</dbReference>
<dbReference type="GO" id="GO:0005524">
    <property type="term" value="F:ATP binding"/>
    <property type="evidence" value="ECO:0007669"/>
    <property type="project" value="UniProtKB-KW"/>
</dbReference>
<dbReference type="Pfam" id="PF01590">
    <property type="entry name" value="GAF"/>
    <property type="match status" value="1"/>
</dbReference>
<evidence type="ECO:0000256" key="6">
    <source>
        <dbReference type="SAM" id="Coils"/>
    </source>
</evidence>
<evidence type="ECO:0000313" key="10">
    <source>
        <dbReference type="EMBL" id="MBI5250302.1"/>
    </source>
</evidence>
<feature type="domain" description="Sigma-54 factor interaction" evidence="7">
    <location>
        <begin position="703"/>
        <end position="929"/>
    </location>
</feature>
<organism evidence="10 11">
    <name type="scientific">Desulfomonile tiedjei</name>
    <dbReference type="NCBI Taxonomy" id="2358"/>
    <lineage>
        <taxon>Bacteria</taxon>
        <taxon>Pseudomonadati</taxon>
        <taxon>Thermodesulfobacteriota</taxon>
        <taxon>Desulfomonilia</taxon>
        <taxon>Desulfomonilales</taxon>
        <taxon>Desulfomonilaceae</taxon>
        <taxon>Desulfomonile</taxon>
    </lineage>
</organism>
<dbReference type="Gene3D" id="3.40.50.300">
    <property type="entry name" value="P-loop containing nucleotide triphosphate hydrolases"/>
    <property type="match status" value="1"/>
</dbReference>
<dbReference type="Gene3D" id="3.30.450.20">
    <property type="entry name" value="PAS domain"/>
    <property type="match status" value="3"/>
</dbReference>
<dbReference type="Gene3D" id="3.30.450.40">
    <property type="match status" value="1"/>
</dbReference>
<proteinExistence type="predicted"/>
<keyword evidence="1" id="KW-0547">Nucleotide-binding</keyword>
<dbReference type="InterPro" id="IPR025662">
    <property type="entry name" value="Sigma_54_int_dom_ATP-bd_1"/>
</dbReference>
<feature type="domain" description="PAC" evidence="9">
    <location>
        <begin position="643"/>
        <end position="696"/>
    </location>
</feature>
<evidence type="ECO:0000259" key="7">
    <source>
        <dbReference type="PROSITE" id="PS50045"/>
    </source>
</evidence>
<keyword evidence="4" id="KW-0238">DNA-binding</keyword>
<dbReference type="InterPro" id="IPR003018">
    <property type="entry name" value="GAF"/>
</dbReference>
<dbReference type="Gene3D" id="1.10.10.60">
    <property type="entry name" value="Homeodomain-like"/>
    <property type="match status" value="1"/>
</dbReference>
<dbReference type="InterPro" id="IPR002078">
    <property type="entry name" value="Sigma_54_int"/>
</dbReference>
<dbReference type="Proteomes" id="UP000807825">
    <property type="component" value="Unassembled WGS sequence"/>
</dbReference>
<accession>A0A9D6Z494</accession>
<feature type="domain" description="PAS" evidence="8">
    <location>
        <begin position="447"/>
        <end position="502"/>
    </location>
</feature>
<feature type="domain" description="PAS" evidence="8">
    <location>
        <begin position="314"/>
        <end position="352"/>
    </location>
</feature>
<dbReference type="InterPro" id="IPR027417">
    <property type="entry name" value="P-loop_NTPase"/>
</dbReference>
<dbReference type="PROSITE" id="PS50113">
    <property type="entry name" value="PAC"/>
    <property type="match status" value="2"/>
</dbReference>
<feature type="coiled-coil region" evidence="6">
    <location>
        <begin position="241"/>
        <end position="271"/>
    </location>
</feature>
<evidence type="ECO:0000256" key="4">
    <source>
        <dbReference type="ARBA" id="ARBA00023125"/>
    </source>
</evidence>
<evidence type="ECO:0000256" key="1">
    <source>
        <dbReference type="ARBA" id="ARBA00022741"/>
    </source>
</evidence>
<dbReference type="InterPro" id="IPR035965">
    <property type="entry name" value="PAS-like_dom_sf"/>
</dbReference>
<dbReference type="InterPro" id="IPR000700">
    <property type="entry name" value="PAS-assoc_C"/>
</dbReference>
<dbReference type="SUPFAM" id="SSF55781">
    <property type="entry name" value="GAF domain-like"/>
    <property type="match status" value="1"/>
</dbReference>
<dbReference type="GO" id="GO:0006355">
    <property type="term" value="P:regulation of DNA-templated transcription"/>
    <property type="evidence" value="ECO:0007669"/>
    <property type="project" value="InterPro"/>
</dbReference>
<dbReference type="InterPro" id="IPR029016">
    <property type="entry name" value="GAF-like_dom_sf"/>
</dbReference>
<dbReference type="InterPro" id="IPR003593">
    <property type="entry name" value="AAA+_ATPase"/>
</dbReference>
<dbReference type="CDD" id="cd00009">
    <property type="entry name" value="AAA"/>
    <property type="match status" value="1"/>
</dbReference>
<evidence type="ECO:0000313" key="11">
    <source>
        <dbReference type="Proteomes" id="UP000807825"/>
    </source>
</evidence>
<keyword evidence="3" id="KW-0805">Transcription regulation</keyword>
<dbReference type="PROSITE" id="PS50045">
    <property type="entry name" value="SIGMA54_INTERACT_4"/>
    <property type="match status" value="1"/>
</dbReference>
<dbReference type="AlphaFoldDB" id="A0A9D6Z494"/>
<gene>
    <name evidence="10" type="ORF">HY912_12475</name>
</gene>
<dbReference type="GO" id="GO:0043565">
    <property type="term" value="F:sequence-specific DNA binding"/>
    <property type="evidence" value="ECO:0007669"/>
    <property type="project" value="InterPro"/>
</dbReference>
<evidence type="ECO:0000256" key="5">
    <source>
        <dbReference type="ARBA" id="ARBA00023163"/>
    </source>
</evidence>
<dbReference type="InterPro" id="IPR013656">
    <property type="entry name" value="PAS_4"/>
</dbReference>
<dbReference type="SMART" id="SM00091">
    <property type="entry name" value="PAS"/>
    <property type="match status" value="3"/>
</dbReference>
<feature type="domain" description="PAS" evidence="8">
    <location>
        <begin position="573"/>
        <end position="643"/>
    </location>
</feature>
<dbReference type="SUPFAM" id="SSF55785">
    <property type="entry name" value="PYP-like sensor domain (PAS domain)"/>
    <property type="match status" value="3"/>
</dbReference>
<dbReference type="InterPro" id="IPR000014">
    <property type="entry name" value="PAS"/>
</dbReference>
<dbReference type="InterPro" id="IPR058031">
    <property type="entry name" value="AAA_lid_NorR"/>
</dbReference>
<dbReference type="NCBIfam" id="TIGR00229">
    <property type="entry name" value="sensory_box"/>
    <property type="match status" value="3"/>
</dbReference>
<evidence type="ECO:0000259" key="8">
    <source>
        <dbReference type="PROSITE" id="PS50112"/>
    </source>
</evidence>
<comment type="caution">
    <text evidence="10">The sequence shown here is derived from an EMBL/GenBank/DDBJ whole genome shotgun (WGS) entry which is preliminary data.</text>
</comment>
<dbReference type="FunFam" id="3.40.50.300:FF:000006">
    <property type="entry name" value="DNA-binding transcriptional regulator NtrC"/>
    <property type="match status" value="1"/>
</dbReference>
<keyword evidence="6" id="KW-0175">Coiled coil</keyword>
<dbReference type="EMBL" id="JACRDE010000329">
    <property type="protein sequence ID" value="MBI5250302.1"/>
    <property type="molecule type" value="Genomic_DNA"/>
</dbReference>
<protein>
    <submittedName>
        <fullName evidence="10">Sigma 54-interacting transcriptional regulator</fullName>
    </submittedName>
</protein>
<dbReference type="InterPro" id="IPR009057">
    <property type="entry name" value="Homeodomain-like_sf"/>
</dbReference>
<dbReference type="SMART" id="SM00382">
    <property type="entry name" value="AAA"/>
    <property type="match status" value="1"/>
</dbReference>
<dbReference type="InterPro" id="IPR002197">
    <property type="entry name" value="HTH_Fis"/>
</dbReference>